<reference evidence="3 4" key="1">
    <citation type="journal article" date="2007" name="Science">
        <title>The Fusarium graminearum genome reveals a link between localized polymorphism and pathogen specialization.</title>
        <authorList>
            <person name="Cuomo C.A."/>
            <person name="Gueldener U."/>
            <person name="Xu J.-R."/>
            <person name="Trail F."/>
            <person name="Turgeon B.G."/>
            <person name="Di Pietro A."/>
            <person name="Walton J.D."/>
            <person name="Ma L.-J."/>
            <person name="Baker S.E."/>
            <person name="Rep M."/>
            <person name="Adam G."/>
            <person name="Antoniw J."/>
            <person name="Baldwin T."/>
            <person name="Calvo S.E."/>
            <person name="Chang Y.-L."/>
            <person name="DeCaprio D."/>
            <person name="Gale L.R."/>
            <person name="Gnerre S."/>
            <person name="Goswami R.S."/>
            <person name="Hammond-Kosack K."/>
            <person name="Harris L.J."/>
            <person name="Hilburn K."/>
            <person name="Kennell J.C."/>
            <person name="Kroken S."/>
            <person name="Magnuson J.K."/>
            <person name="Mannhaupt G."/>
            <person name="Mauceli E.W."/>
            <person name="Mewes H.-W."/>
            <person name="Mitterbauer R."/>
            <person name="Muehlbauer G."/>
            <person name="Muensterkoetter M."/>
            <person name="Nelson D."/>
            <person name="O'Donnell K."/>
            <person name="Ouellet T."/>
            <person name="Qi W."/>
            <person name="Quesneville H."/>
            <person name="Roncero M.I.G."/>
            <person name="Seong K.-Y."/>
            <person name="Tetko I.V."/>
            <person name="Urban M."/>
            <person name="Waalwijk C."/>
            <person name="Ward T.J."/>
            <person name="Yao J."/>
            <person name="Birren B.W."/>
            <person name="Kistler H.C."/>
        </authorList>
    </citation>
    <scope>NUCLEOTIDE SEQUENCE [LARGE SCALE GENOMIC DNA]</scope>
    <source>
        <strain evidence="4">ATCC MYA-4620 / CBS 123657 / FGSC 9075 / NRRL 31084 / PH-1</strain>
        <strain evidence="3">PH-1 / ATCC MYA-4620 / FGSC 9075 / NRRL 31084</strain>
    </source>
</reference>
<dbReference type="InParanoid" id="A0A098D8P0"/>
<reference evidence="3 4" key="2">
    <citation type="journal article" date="2010" name="Nature">
        <title>Comparative genomics reveals mobile pathogenicity chromosomes in Fusarium.</title>
        <authorList>
            <person name="Ma L.J."/>
            <person name="van der Does H.C."/>
            <person name="Borkovich K.A."/>
            <person name="Coleman J.J."/>
            <person name="Daboussi M.J."/>
            <person name="Di Pietro A."/>
            <person name="Dufresne M."/>
            <person name="Freitag M."/>
            <person name="Grabherr M."/>
            <person name="Henrissat B."/>
            <person name="Houterman P.M."/>
            <person name="Kang S."/>
            <person name="Shim W.B."/>
            <person name="Woloshuk C."/>
            <person name="Xie X."/>
            <person name="Xu J.R."/>
            <person name="Antoniw J."/>
            <person name="Baker S.E."/>
            <person name="Bluhm B.H."/>
            <person name="Breakspear A."/>
            <person name="Brown D.W."/>
            <person name="Butchko R.A."/>
            <person name="Chapman S."/>
            <person name="Coulson R."/>
            <person name="Coutinho P.M."/>
            <person name="Danchin E.G."/>
            <person name="Diener A."/>
            <person name="Gale L.R."/>
            <person name="Gardiner D.M."/>
            <person name="Goff S."/>
            <person name="Hammond-Kosack K.E."/>
            <person name="Hilburn K."/>
            <person name="Hua-Van A."/>
            <person name="Jonkers W."/>
            <person name="Kazan K."/>
            <person name="Kodira C.D."/>
            <person name="Koehrsen M."/>
            <person name="Kumar L."/>
            <person name="Lee Y.H."/>
            <person name="Li L."/>
            <person name="Manners J.M."/>
            <person name="Miranda-Saavedra D."/>
            <person name="Mukherjee M."/>
            <person name="Park G."/>
            <person name="Park J."/>
            <person name="Park S.Y."/>
            <person name="Proctor R.H."/>
            <person name="Regev A."/>
            <person name="Ruiz-Roldan M.C."/>
            <person name="Sain D."/>
            <person name="Sakthikumar S."/>
            <person name="Sykes S."/>
            <person name="Schwartz D.C."/>
            <person name="Turgeon B.G."/>
            <person name="Wapinski I."/>
            <person name="Yoder O."/>
            <person name="Young S."/>
            <person name="Zeng Q."/>
            <person name="Zhou S."/>
            <person name="Galagan J."/>
            <person name="Cuomo C.A."/>
            <person name="Kistler H.C."/>
            <person name="Rep M."/>
        </authorList>
    </citation>
    <scope>GENOME REANNOTATION</scope>
    <source>
        <strain evidence="4">ATCC MYA-4620 / CBS 123657 / FGSC 9075 / NRRL 31084 / PH-1</strain>
        <strain evidence="3">PH-1 / ATCC MYA-4620 / FGSC 9075 / NRRL 31084</strain>
    </source>
</reference>
<dbReference type="Proteomes" id="UP000070720">
    <property type="component" value="Chromosome 1"/>
</dbReference>
<evidence type="ECO:0000313" key="4">
    <source>
        <dbReference type="Proteomes" id="UP000070720"/>
    </source>
</evidence>
<dbReference type="AlphaFoldDB" id="A0A098D8P0"/>
<sequence length="59" mass="6472">MQRRAHHKRTLLSTTALLELPYLDSRSRASHLPVDGAVIDINGPTGARPAPGIPDDLFR</sequence>
<accession>A0A0E0RSU6</accession>
<evidence type="ECO:0000256" key="1">
    <source>
        <dbReference type="SAM" id="MobiDB-lite"/>
    </source>
</evidence>
<protein>
    <submittedName>
        <fullName evidence="2">Chromosome 1, complete genome</fullName>
    </submittedName>
</protein>
<accession>A0A098D8P0</accession>
<evidence type="ECO:0000313" key="3">
    <source>
        <dbReference type="EnsemblFungi" id="CEF74321"/>
    </source>
</evidence>
<reference evidence="2 4" key="3">
    <citation type="journal article" date="2015" name="BMC Genomics">
        <title>The completed genome sequence of the pathogenic ascomycete fungus Fusarium graminearum.</title>
        <authorList>
            <person name="King R."/>
            <person name="Urban M."/>
            <person name="Hammond-Kosack M.C."/>
            <person name="Hassani-Pak K."/>
            <person name="Hammond-Kosack K.E."/>
        </authorList>
    </citation>
    <scope>NUCLEOTIDE SEQUENCE [LARGE SCALE GENOMIC DNA]</scope>
    <source>
        <strain evidence="4">ATCC MYA-4620 / CBS 123657 / FGSC 9075 / NRRL 31084 / PH-1</strain>
        <strain evidence="2">PH-1</strain>
    </source>
</reference>
<organism evidence="2 4">
    <name type="scientific">Gibberella zeae (strain ATCC MYA-4620 / CBS 123657 / FGSC 9075 / NRRL 31084 / PH-1)</name>
    <name type="common">Wheat head blight fungus</name>
    <name type="synonym">Fusarium graminearum</name>
    <dbReference type="NCBI Taxonomy" id="229533"/>
    <lineage>
        <taxon>Eukaryota</taxon>
        <taxon>Fungi</taxon>
        <taxon>Dikarya</taxon>
        <taxon>Ascomycota</taxon>
        <taxon>Pezizomycotina</taxon>
        <taxon>Sordariomycetes</taxon>
        <taxon>Hypocreomycetidae</taxon>
        <taxon>Hypocreales</taxon>
        <taxon>Nectriaceae</taxon>
        <taxon>Fusarium</taxon>
    </lineage>
</organism>
<dbReference type="EnsemblFungi" id="CEF74321">
    <property type="protein sequence ID" value="CEF74321"/>
    <property type="gene ID" value="FGRRES_15138"/>
</dbReference>
<dbReference type="EMBL" id="HG970332">
    <property type="protein sequence ID" value="CEF74321.1"/>
    <property type="molecule type" value="Genomic_DNA"/>
</dbReference>
<reference evidence="3" key="4">
    <citation type="submission" date="2017-01" db="UniProtKB">
        <authorList>
            <consortium name="EnsemblFungi"/>
        </authorList>
    </citation>
    <scope>IDENTIFICATION</scope>
    <source>
        <strain evidence="3">PH-1 / ATCC MYA-4620 / FGSC 9075 / NRRL 31084</strain>
    </source>
</reference>
<proteinExistence type="predicted"/>
<keyword evidence="4" id="KW-1185">Reference proteome</keyword>
<gene>
    <name evidence="2" type="ORF">FGRAMPH1_01T05029</name>
</gene>
<evidence type="ECO:0000313" key="2">
    <source>
        <dbReference type="EMBL" id="CEF74321.1"/>
    </source>
</evidence>
<dbReference type="VEuPathDB" id="FungiDB:FGRAMPH1_01G05029"/>
<feature type="region of interest" description="Disordered" evidence="1">
    <location>
        <begin position="36"/>
        <end position="59"/>
    </location>
</feature>
<name>A0A098D8P0_GIBZE</name>